<dbReference type="PANTHER" id="PTHR46474">
    <property type="entry name" value="TWO PORE CALCIUM CHANNEL PROTEIN 1"/>
    <property type="match status" value="1"/>
</dbReference>
<protein>
    <submittedName>
        <fullName evidence="8">Two pore segment channel 1</fullName>
    </submittedName>
</protein>
<gene>
    <name evidence="8" type="ORF">HJG63_019736</name>
</gene>
<organism evidence="8 9">
    <name type="scientific">Rousettus aegyptiacus</name>
    <name type="common">Egyptian fruit bat</name>
    <name type="synonym">Pteropus aegyptiacus</name>
    <dbReference type="NCBI Taxonomy" id="9407"/>
    <lineage>
        <taxon>Eukaryota</taxon>
        <taxon>Metazoa</taxon>
        <taxon>Chordata</taxon>
        <taxon>Craniata</taxon>
        <taxon>Vertebrata</taxon>
        <taxon>Euteleostomi</taxon>
        <taxon>Mammalia</taxon>
        <taxon>Eutheria</taxon>
        <taxon>Laurasiatheria</taxon>
        <taxon>Chiroptera</taxon>
        <taxon>Yinpterochiroptera</taxon>
        <taxon>Pteropodoidea</taxon>
        <taxon>Pteropodidae</taxon>
        <taxon>Rousettinae</taxon>
        <taxon>Rousettus</taxon>
    </lineage>
</organism>
<sequence>MGHKSQGVWMLTAQSRRIGREVASQLSEQGQQHPARTAASTSTVADAYRWLNHTVGNRTVVEDGYYYLNNFDNVLNSFVTLFELTVVNNWYIIMEGVTSQTSHWSRLYFMTFYIVTMVVMTIIVAFILEAFVFRMNYNRKNQDSEADGGITVEKEVSKDELLAVLKLYQEARGAGSDTPRLLKILSQMEKNEQNTVVFLGRRSRTKSDLSLKMYQEEIQEWYEEHAQKQEEQQQQPQPQLSGGSSDPATQQLPGGRQRSQTVT</sequence>
<dbReference type="GO" id="GO:0022832">
    <property type="term" value="F:voltage-gated channel activity"/>
    <property type="evidence" value="ECO:0007669"/>
    <property type="project" value="InterPro"/>
</dbReference>
<dbReference type="InterPro" id="IPR028801">
    <property type="entry name" value="TPC1_animal"/>
</dbReference>
<feature type="region of interest" description="Disordered" evidence="5">
    <location>
        <begin position="222"/>
        <end position="263"/>
    </location>
</feature>
<dbReference type="AlphaFoldDB" id="A0A7J8H7Z1"/>
<proteinExistence type="predicted"/>
<keyword evidence="2 6" id="KW-0812">Transmembrane</keyword>
<evidence type="ECO:0000256" key="4">
    <source>
        <dbReference type="ARBA" id="ARBA00023136"/>
    </source>
</evidence>
<evidence type="ECO:0000313" key="8">
    <source>
        <dbReference type="EMBL" id="KAF6468356.1"/>
    </source>
</evidence>
<evidence type="ECO:0000313" key="9">
    <source>
        <dbReference type="Proteomes" id="UP000593571"/>
    </source>
</evidence>
<dbReference type="PANTHER" id="PTHR46474:SF1">
    <property type="entry name" value="TWO PORE CHANNEL PROTEIN 1"/>
    <property type="match status" value="1"/>
</dbReference>
<dbReference type="Gene3D" id="1.10.287.70">
    <property type="match status" value="1"/>
</dbReference>
<keyword evidence="3 6" id="KW-1133">Transmembrane helix</keyword>
<feature type="transmembrane region" description="Helical" evidence="6">
    <location>
        <begin position="112"/>
        <end position="133"/>
    </location>
</feature>
<evidence type="ECO:0000256" key="6">
    <source>
        <dbReference type="SAM" id="Phobius"/>
    </source>
</evidence>
<dbReference type="Pfam" id="PF00520">
    <property type="entry name" value="Ion_trans"/>
    <property type="match status" value="1"/>
</dbReference>
<dbReference type="GO" id="GO:0005765">
    <property type="term" value="C:lysosomal membrane"/>
    <property type="evidence" value="ECO:0007669"/>
    <property type="project" value="InterPro"/>
</dbReference>
<feature type="compositionally biased region" description="Polar residues" evidence="5">
    <location>
        <begin position="240"/>
        <end position="263"/>
    </location>
</feature>
<keyword evidence="9" id="KW-1185">Reference proteome</keyword>
<evidence type="ECO:0000256" key="5">
    <source>
        <dbReference type="SAM" id="MobiDB-lite"/>
    </source>
</evidence>
<feature type="domain" description="Ion transport" evidence="7">
    <location>
        <begin position="66"/>
        <end position="131"/>
    </location>
</feature>
<feature type="transmembrane region" description="Helical" evidence="6">
    <location>
        <begin position="74"/>
        <end position="92"/>
    </location>
</feature>
<name>A0A7J8H7Z1_ROUAE</name>
<dbReference type="Proteomes" id="UP000593571">
    <property type="component" value="Unassembled WGS sequence"/>
</dbReference>
<keyword evidence="4 6" id="KW-0472">Membrane</keyword>
<evidence type="ECO:0000259" key="7">
    <source>
        <dbReference type="Pfam" id="PF00520"/>
    </source>
</evidence>
<evidence type="ECO:0000256" key="1">
    <source>
        <dbReference type="ARBA" id="ARBA00004141"/>
    </source>
</evidence>
<evidence type="ECO:0000256" key="2">
    <source>
        <dbReference type="ARBA" id="ARBA00022692"/>
    </source>
</evidence>
<dbReference type="InterPro" id="IPR005821">
    <property type="entry name" value="Ion_trans_dom"/>
</dbReference>
<evidence type="ECO:0000256" key="3">
    <source>
        <dbReference type="ARBA" id="ARBA00022989"/>
    </source>
</evidence>
<reference evidence="8 9" key="1">
    <citation type="journal article" date="2020" name="Nature">
        <title>Six reference-quality genomes reveal evolution of bat adaptations.</title>
        <authorList>
            <person name="Jebb D."/>
            <person name="Huang Z."/>
            <person name="Pippel M."/>
            <person name="Hughes G.M."/>
            <person name="Lavrichenko K."/>
            <person name="Devanna P."/>
            <person name="Winkler S."/>
            <person name="Jermiin L.S."/>
            <person name="Skirmuntt E.C."/>
            <person name="Katzourakis A."/>
            <person name="Burkitt-Gray L."/>
            <person name="Ray D.A."/>
            <person name="Sullivan K.A.M."/>
            <person name="Roscito J.G."/>
            <person name="Kirilenko B.M."/>
            <person name="Davalos L.M."/>
            <person name="Corthals A.P."/>
            <person name="Power M.L."/>
            <person name="Jones G."/>
            <person name="Ransome R.D."/>
            <person name="Dechmann D.K.N."/>
            <person name="Locatelli A.G."/>
            <person name="Puechmaille S.J."/>
            <person name="Fedrigo O."/>
            <person name="Jarvis E.D."/>
            <person name="Hiller M."/>
            <person name="Vernes S.C."/>
            <person name="Myers E.W."/>
            <person name="Teeling E.C."/>
        </authorList>
    </citation>
    <scope>NUCLEOTIDE SEQUENCE [LARGE SCALE GENOMIC DNA]</scope>
    <source>
        <strain evidence="8">MRouAeg1</strain>
        <tissue evidence="8">Muscle</tissue>
    </source>
</reference>
<accession>A0A7J8H7Z1</accession>
<comment type="caution">
    <text evidence="8">The sequence shown here is derived from an EMBL/GenBank/DDBJ whole genome shotgun (WGS) entry which is preliminary data.</text>
</comment>
<feature type="compositionally biased region" description="Basic and acidic residues" evidence="5">
    <location>
        <begin position="222"/>
        <end position="231"/>
    </location>
</feature>
<dbReference type="EMBL" id="JACASE010000005">
    <property type="protein sequence ID" value="KAF6468356.1"/>
    <property type="molecule type" value="Genomic_DNA"/>
</dbReference>
<comment type="subcellular location">
    <subcellularLocation>
        <location evidence="1">Membrane</location>
        <topology evidence="1">Multi-pass membrane protein</topology>
    </subcellularLocation>
</comment>
<dbReference type="GO" id="GO:0010008">
    <property type="term" value="C:endosome membrane"/>
    <property type="evidence" value="ECO:0007669"/>
    <property type="project" value="TreeGrafter"/>
</dbReference>
<dbReference type="GO" id="GO:0005216">
    <property type="term" value="F:monoatomic ion channel activity"/>
    <property type="evidence" value="ECO:0007669"/>
    <property type="project" value="InterPro"/>
</dbReference>